<accession>A0A151ZAD3</accession>
<keyword evidence="9" id="KW-1185">Reference proteome</keyword>
<feature type="domain" description="Arf-GAP" evidence="7">
    <location>
        <begin position="9"/>
        <end position="130"/>
    </location>
</feature>
<name>A0A151ZAD3_TIELA</name>
<dbReference type="Gene3D" id="2.30.29.30">
    <property type="entry name" value="Pleckstrin-homology domain (PH domain)/Phosphotyrosine-binding domain (PTB)"/>
    <property type="match status" value="1"/>
</dbReference>
<evidence type="ECO:0000256" key="3">
    <source>
        <dbReference type="ARBA" id="ARBA00022771"/>
    </source>
</evidence>
<dbReference type="SMART" id="SM00233">
    <property type="entry name" value="PH"/>
    <property type="match status" value="1"/>
</dbReference>
<keyword evidence="4" id="KW-0862">Zinc</keyword>
<sequence>MTSENEANIETIKQLSQLEENRYCADCGEPKPQWAASNIGVFLCITCAGIHRKLGTHISRIKSVTLDSWKACEIEVMKQTNNIKANKYWEHALPKNFIKPHYTDSIGYKEQWIISKYSSKSFVPEDNENNIAIDKRINFELREGWICKQGAIIKNWKKRWLKFIGDDSLAYYKNPTDITHCGIISLKEVEMGQIDSVDQVDSKPNCFMVSTPKRKFLISCNSGEDMLMWIQNIRLSVKLLNHNYNNTRV</sequence>
<evidence type="ECO:0000256" key="5">
    <source>
        <dbReference type="PROSITE-ProRule" id="PRU00288"/>
    </source>
</evidence>
<dbReference type="OMA" id="AWIRCKY"/>
<dbReference type="PRINTS" id="PR00405">
    <property type="entry name" value="REVINTRACTNG"/>
</dbReference>
<dbReference type="FunFam" id="2.30.29.30:FF:000286">
    <property type="entry name" value="PH-protein kinase domain containing protein"/>
    <property type="match status" value="1"/>
</dbReference>
<dbReference type="GO" id="GO:0008270">
    <property type="term" value="F:zinc ion binding"/>
    <property type="evidence" value="ECO:0007669"/>
    <property type="project" value="UniProtKB-KW"/>
</dbReference>
<dbReference type="SUPFAM" id="SSF50729">
    <property type="entry name" value="PH domain-like"/>
    <property type="match status" value="1"/>
</dbReference>
<keyword evidence="1" id="KW-0343">GTPase activation</keyword>
<dbReference type="FunFam" id="1.10.220.150:FF:000009">
    <property type="entry name" value="stromal membrane-associated protein 1 isoform X1"/>
    <property type="match status" value="1"/>
</dbReference>
<dbReference type="InterPro" id="IPR052589">
    <property type="entry name" value="Arf-GAP_dual-PH_domain"/>
</dbReference>
<keyword evidence="2" id="KW-0479">Metal-binding</keyword>
<dbReference type="PROSITE" id="PS50115">
    <property type="entry name" value="ARFGAP"/>
    <property type="match status" value="1"/>
</dbReference>
<dbReference type="GO" id="GO:0005547">
    <property type="term" value="F:phosphatidylinositol-3,4,5-trisphosphate binding"/>
    <property type="evidence" value="ECO:0007669"/>
    <property type="project" value="TreeGrafter"/>
</dbReference>
<evidence type="ECO:0000256" key="2">
    <source>
        <dbReference type="ARBA" id="ARBA00022723"/>
    </source>
</evidence>
<dbReference type="PANTHER" id="PTHR46021:SF2">
    <property type="entry name" value="ARF-GAP WITH DUAL PH DOMAIN-CONTAINING PROTEIN 1"/>
    <property type="match status" value="1"/>
</dbReference>
<dbReference type="GO" id="GO:0005096">
    <property type="term" value="F:GTPase activator activity"/>
    <property type="evidence" value="ECO:0007669"/>
    <property type="project" value="UniProtKB-KW"/>
</dbReference>
<dbReference type="SUPFAM" id="SSF57863">
    <property type="entry name" value="ArfGap/RecO-like zinc finger"/>
    <property type="match status" value="1"/>
</dbReference>
<dbReference type="InterPro" id="IPR011993">
    <property type="entry name" value="PH-like_dom_sf"/>
</dbReference>
<proteinExistence type="predicted"/>
<evidence type="ECO:0000256" key="4">
    <source>
        <dbReference type="ARBA" id="ARBA00022833"/>
    </source>
</evidence>
<evidence type="ECO:0000313" key="9">
    <source>
        <dbReference type="Proteomes" id="UP000076078"/>
    </source>
</evidence>
<dbReference type="Pfam" id="PF00169">
    <property type="entry name" value="PH"/>
    <property type="match status" value="1"/>
</dbReference>
<dbReference type="GO" id="GO:0005886">
    <property type="term" value="C:plasma membrane"/>
    <property type="evidence" value="ECO:0007669"/>
    <property type="project" value="TreeGrafter"/>
</dbReference>
<organism evidence="8 9">
    <name type="scientific">Tieghemostelium lacteum</name>
    <name type="common">Slime mold</name>
    <name type="synonym">Dictyostelium lacteum</name>
    <dbReference type="NCBI Taxonomy" id="361077"/>
    <lineage>
        <taxon>Eukaryota</taxon>
        <taxon>Amoebozoa</taxon>
        <taxon>Evosea</taxon>
        <taxon>Eumycetozoa</taxon>
        <taxon>Dictyostelia</taxon>
        <taxon>Dictyosteliales</taxon>
        <taxon>Raperosteliaceae</taxon>
        <taxon>Tieghemostelium</taxon>
    </lineage>
</organism>
<dbReference type="Gene3D" id="1.10.220.150">
    <property type="entry name" value="Arf GTPase activating protein"/>
    <property type="match status" value="1"/>
</dbReference>
<dbReference type="OrthoDB" id="983479at2759"/>
<evidence type="ECO:0000313" key="8">
    <source>
        <dbReference type="EMBL" id="KYQ90912.1"/>
    </source>
</evidence>
<reference evidence="8 9" key="1">
    <citation type="submission" date="2015-12" db="EMBL/GenBank/DDBJ databases">
        <title>Dictyostelia acquired genes for synthesis and detection of signals that induce cell-type specialization by lateral gene transfer from prokaryotes.</title>
        <authorList>
            <person name="Gloeckner G."/>
            <person name="Schaap P."/>
        </authorList>
    </citation>
    <scope>NUCLEOTIDE SEQUENCE [LARGE SCALE GENOMIC DNA]</scope>
    <source>
        <strain evidence="8 9">TK</strain>
    </source>
</reference>
<dbReference type="PANTHER" id="PTHR46021">
    <property type="entry name" value="ARF-GAP WITH DUAL PH DOMAIN-CONTAINING PROTEIN 1-LIKE PROTEIN"/>
    <property type="match status" value="1"/>
</dbReference>
<dbReference type="GO" id="GO:0005737">
    <property type="term" value="C:cytoplasm"/>
    <property type="evidence" value="ECO:0007669"/>
    <property type="project" value="TreeGrafter"/>
</dbReference>
<gene>
    <name evidence="8" type="ORF">DLAC_07786</name>
</gene>
<dbReference type="PROSITE" id="PS50003">
    <property type="entry name" value="PH_DOMAIN"/>
    <property type="match status" value="1"/>
</dbReference>
<dbReference type="STRING" id="361077.A0A151ZAD3"/>
<dbReference type="InterPro" id="IPR037278">
    <property type="entry name" value="ARFGAP/RecO"/>
</dbReference>
<dbReference type="InterPro" id="IPR001849">
    <property type="entry name" value="PH_domain"/>
</dbReference>
<dbReference type="Pfam" id="PF01412">
    <property type="entry name" value="ArfGap"/>
    <property type="match status" value="1"/>
</dbReference>
<dbReference type="InterPro" id="IPR001164">
    <property type="entry name" value="ArfGAP_dom"/>
</dbReference>
<protein>
    <submittedName>
        <fullName evidence="8">Pleckstrin (PH) domain-containing protein</fullName>
    </submittedName>
</protein>
<dbReference type="AlphaFoldDB" id="A0A151ZAD3"/>
<dbReference type="CDD" id="cd08832">
    <property type="entry name" value="ArfGap_ADAP"/>
    <property type="match status" value="1"/>
</dbReference>
<dbReference type="FunCoup" id="A0A151ZAD3">
    <property type="interactions" value="39"/>
</dbReference>
<evidence type="ECO:0000259" key="6">
    <source>
        <dbReference type="PROSITE" id="PS50003"/>
    </source>
</evidence>
<dbReference type="EMBL" id="LODT01000035">
    <property type="protein sequence ID" value="KYQ90912.1"/>
    <property type="molecule type" value="Genomic_DNA"/>
</dbReference>
<dbReference type="InterPro" id="IPR038508">
    <property type="entry name" value="ArfGAP_dom_sf"/>
</dbReference>
<evidence type="ECO:0000259" key="7">
    <source>
        <dbReference type="PROSITE" id="PS50115"/>
    </source>
</evidence>
<feature type="domain" description="PH" evidence="6">
    <location>
        <begin position="139"/>
        <end position="238"/>
    </location>
</feature>
<evidence type="ECO:0000256" key="1">
    <source>
        <dbReference type="ARBA" id="ARBA00022468"/>
    </source>
</evidence>
<dbReference type="SMART" id="SM00105">
    <property type="entry name" value="ArfGap"/>
    <property type="match status" value="1"/>
</dbReference>
<dbReference type="Proteomes" id="UP000076078">
    <property type="component" value="Unassembled WGS sequence"/>
</dbReference>
<comment type="caution">
    <text evidence="8">The sequence shown here is derived from an EMBL/GenBank/DDBJ whole genome shotgun (WGS) entry which is preliminary data.</text>
</comment>
<dbReference type="InParanoid" id="A0A151ZAD3"/>
<keyword evidence="3 5" id="KW-0863">Zinc-finger</keyword>